<dbReference type="PATRIC" id="fig|1121307.3.peg.1641"/>
<comment type="subcellular location">
    <subcellularLocation>
        <location evidence="5">Cell membrane</location>
        <topology evidence="5">Multi-pass membrane protein</topology>
    </subcellularLocation>
</comment>
<sequence length="182" mass="19216">MKKLDIKTMVAIGIGAALFFVLGRFVAIPSPIPDTSINIQYAVLGLFALLFGPIAGFLIGIIGHTLVDLSWGAPWWSWILASGIFGLVVGLGKNIIDLETKSLGLKGIIAFNLSQICGHAVAWMLVAPGLDILIYGEPIDKVFAQGAFAGLSNTATTAIIGTILLVAFSKTKVKKGSLHIEQ</sequence>
<feature type="transmembrane region" description="Helical" evidence="5">
    <location>
        <begin position="108"/>
        <end position="126"/>
    </location>
</feature>
<organism evidence="6 7">
    <name type="scientific">Clostridium cylindrosporum DSM 605</name>
    <dbReference type="NCBI Taxonomy" id="1121307"/>
    <lineage>
        <taxon>Bacteria</taxon>
        <taxon>Bacillati</taxon>
        <taxon>Bacillota</taxon>
        <taxon>Clostridia</taxon>
        <taxon>Eubacteriales</taxon>
        <taxon>Clostridiaceae</taxon>
        <taxon>Clostridium</taxon>
    </lineage>
</organism>
<keyword evidence="2 5" id="KW-0812">Transmembrane</keyword>
<dbReference type="PANTHER" id="PTHR37815">
    <property type="entry name" value="UPF0397 PROTEIN BC_2624-RELATED"/>
    <property type="match status" value="1"/>
</dbReference>
<dbReference type="Pfam" id="PF07155">
    <property type="entry name" value="ECF-ribofla_trS"/>
    <property type="match status" value="1"/>
</dbReference>
<keyword evidence="4 5" id="KW-0472">Membrane</keyword>
<dbReference type="InterPro" id="IPR009825">
    <property type="entry name" value="ECF_substrate-spec-like"/>
</dbReference>
<dbReference type="NCBIfam" id="NF010182">
    <property type="entry name" value="PRK13661.1"/>
    <property type="match status" value="1"/>
</dbReference>
<dbReference type="PANTHER" id="PTHR37815:SF3">
    <property type="entry name" value="UPF0397 PROTEIN SPR0429"/>
    <property type="match status" value="1"/>
</dbReference>
<keyword evidence="7" id="KW-1185">Reference proteome</keyword>
<comment type="similarity">
    <text evidence="5">Belongs to the UPF0397 family.</text>
</comment>
<dbReference type="STRING" id="1121307.CLCY_3c02870"/>
<dbReference type="RefSeq" id="WP_048570648.1">
    <property type="nucleotide sequence ID" value="NZ_LFVU01000026.1"/>
</dbReference>
<dbReference type="AlphaFoldDB" id="A0A0J8G2U6"/>
<feature type="transmembrane region" description="Helical" evidence="5">
    <location>
        <begin position="146"/>
        <end position="168"/>
    </location>
</feature>
<dbReference type="HAMAP" id="MF_01572">
    <property type="entry name" value="UPF0397"/>
    <property type="match status" value="1"/>
</dbReference>
<proteinExistence type="inferred from homology"/>
<feature type="transmembrane region" description="Helical" evidence="5">
    <location>
        <begin position="39"/>
        <end position="63"/>
    </location>
</feature>
<evidence type="ECO:0000256" key="3">
    <source>
        <dbReference type="ARBA" id="ARBA00022989"/>
    </source>
</evidence>
<comment type="caution">
    <text evidence="6">The sequence shown here is derived from an EMBL/GenBank/DDBJ whole genome shotgun (WGS) entry which is preliminary data.</text>
</comment>
<keyword evidence="3 5" id="KW-1133">Transmembrane helix</keyword>
<feature type="transmembrane region" description="Helical" evidence="5">
    <location>
        <begin position="6"/>
        <end position="27"/>
    </location>
</feature>
<protein>
    <recommendedName>
        <fullName evidence="5">UPF0397 protein CLCY_3c02870</fullName>
    </recommendedName>
</protein>
<evidence type="ECO:0000256" key="1">
    <source>
        <dbReference type="ARBA" id="ARBA00022475"/>
    </source>
</evidence>
<dbReference type="Proteomes" id="UP000036756">
    <property type="component" value="Unassembled WGS sequence"/>
</dbReference>
<evidence type="ECO:0000256" key="4">
    <source>
        <dbReference type="ARBA" id="ARBA00023136"/>
    </source>
</evidence>
<reference evidence="6 7" key="1">
    <citation type="submission" date="2015-06" db="EMBL/GenBank/DDBJ databases">
        <title>Draft genome sequence of the purine-degrading Clostridium cylindrosporum HC-1 (DSM 605).</title>
        <authorList>
            <person name="Poehlein A."/>
            <person name="Schiel-Bengelsdorf B."/>
            <person name="Bengelsdorf F."/>
            <person name="Daniel R."/>
            <person name="Duerre P."/>
        </authorList>
    </citation>
    <scope>NUCLEOTIDE SEQUENCE [LARGE SCALE GENOMIC DNA]</scope>
    <source>
        <strain evidence="6 7">DSM 605</strain>
    </source>
</reference>
<evidence type="ECO:0000256" key="2">
    <source>
        <dbReference type="ARBA" id="ARBA00022692"/>
    </source>
</evidence>
<dbReference type="InterPro" id="IPR022914">
    <property type="entry name" value="UPF0397"/>
</dbReference>
<feature type="transmembrane region" description="Helical" evidence="5">
    <location>
        <begin position="75"/>
        <end position="96"/>
    </location>
</feature>
<gene>
    <name evidence="6" type="ORF">CLCY_3c02870</name>
</gene>
<dbReference type="Gene3D" id="1.10.1760.20">
    <property type="match status" value="1"/>
</dbReference>
<evidence type="ECO:0000313" key="7">
    <source>
        <dbReference type="Proteomes" id="UP000036756"/>
    </source>
</evidence>
<evidence type="ECO:0000313" key="6">
    <source>
        <dbReference type="EMBL" id="KMT22016.1"/>
    </source>
</evidence>
<name>A0A0J8G2U6_CLOCY</name>
<dbReference type="GO" id="GO:0005886">
    <property type="term" value="C:plasma membrane"/>
    <property type="evidence" value="ECO:0007669"/>
    <property type="project" value="UniProtKB-SubCell"/>
</dbReference>
<keyword evidence="1 5" id="KW-1003">Cell membrane</keyword>
<dbReference type="EMBL" id="LFVU01000026">
    <property type="protein sequence ID" value="KMT22016.1"/>
    <property type="molecule type" value="Genomic_DNA"/>
</dbReference>
<evidence type="ECO:0000256" key="5">
    <source>
        <dbReference type="HAMAP-Rule" id="MF_01572"/>
    </source>
</evidence>
<accession>A0A0J8G2U6</accession>